<evidence type="ECO:0000313" key="3">
    <source>
        <dbReference type="EMBL" id="GIJ65374.1"/>
    </source>
</evidence>
<feature type="transmembrane region" description="Helical" evidence="2">
    <location>
        <begin position="82"/>
        <end position="105"/>
    </location>
</feature>
<organism evidence="3 4">
    <name type="scientific">Virgisporangium ochraceum</name>
    <dbReference type="NCBI Taxonomy" id="65505"/>
    <lineage>
        <taxon>Bacteria</taxon>
        <taxon>Bacillati</taxon>
        <taxon>Actinomycetota</taxon>
        <taxon>Actinomycetes</taxon>
        <taxon>Micromonosporales</taxon>
        <taxon>Micromonosporaceae</taxon>
        <taxon>Virgisporangium</taxon>
    </lineage>
</organism>
<sequence>MTQAPAPQQPLRHPADPDPMRSSKATAVYLLGIAAVITGPFVGGVIPGTIALLLAREVRSDLHAAGGYLIGTSRFQRGVRMAWAGIVFAIAAIVLLTVRGLYLWAQTGSVDFSNTN</sequence>
<dbReference type="AlphaFoldDB" id="A0A8J3ZJG7"/>
<evidence type="ECO:0000313" key="4">
    <source>
        <dbReference type="Proteomes" id="UP000635606"/>
    </source>
</evidence>
<dbReference type="RefSeq" id="WP_239159858.1">
    <property type="nucleotide sequence ID" value="NZ_BOPH01000003.1"/>
</dbReference>
<name>A0A8J3ZJG7_9ACTN</name>
<accession>A0A8J3ZJG7</accession>
<evidence type="ECO:0000256" key="1">
    <source>
        <dbReference type="SAM" id="MobiDB-lite"/>
    </source>
</evidence>
<feature type="transmembrane region" description="Helical" evidence="2">
    <location>
        <begin position="27"/>
        <end position="54"/>
    </location>
</feature>
<keyword evidence="4" id="KW-1185">Reference proteome</keyword>
<dbReference type="Proteomes" id="UP000635606">
    <property type="component" value="Unassembled WGS sequence"/>
</dbReference>
<evidence type="ECO:0008006" key="5">
    <source>
        <dbReference type="Google" id="ProtNLM"/>
    </source>
</evidence>
<dbReference type="EMBL" id="BOPH01000003">
    <property type="protein sequence ID" value="GIJ65374.1"/>
    <property type="molecule type" value="Genomic_DNA"/>
</dbReference>
<proteinExistence type="predicted"/>
<comment type="caution">
    <text evidence="3">The sequence shown here is derived from an EMBL/GenBank/DDBJ whole genome shotgun (WGS) entry which is preliminary data.</text>
</comment>
<reference evidence="3" key="1">
    <citation type="submission" date="2021-01" db="EMBL/GenBank/DDBJ databases">
        <title>Whole genome shotgun sequence of Virgisporangium ochraceum NBRC 16418.</title>
        <authorList>
            <person name="Komaki H."/>
            <person name="Tamura T."/>
        </authorList>
    </citation>
    <scope>NUCLEOTIDE SEQUENCE</scope>
    <source>
        <strain evidence="3">NBRC 16418</strain>
    </source>
</reference>
<keyword evidence="2" id="KW-0472">Membrane</keyword>
<keyword evidence="2" id="KW-1133">Transmembrane helix</keyword>
<feature type="region of interest" description="Disordered" evidence="1">
    <location>
        <begin position="1"/>
        <end position="21"/>
    </location>
</feature>
<evidence type="ECO:0000256" key="2">
    <source>
        <dbReference type="SAM" id="Phobius"/>
    </source>
</evidence>
<protein>
    <recommendedName>
        <fullName evidence="5">DUF4190 domain-containing protein</fullName>
    </recommendedName>
</protein>
<gene>
    <name evidence="3" type="ORF">Voc01_002910</name>
</gene>
<keyword evidence="2" id="KW-0812">Transmembrane</keyword>